<sequence length="535" mass="60958">MSFYAYDYEVPEESGSSSEEQELIRQAFESMGSQVPFQNAPLETVLIAPTVSEPICEPVSSFPAPCKPKKKSRKPKWTYESGSAVPIEYVSESESVPTYTRQPKRETASWSGVIPLNEYPINKDENPEVVTKKPTETCQYTQEVSVRYLKPPSPVPHGDIVIQHEKVVVPPPAPPVCIRQQPPRPETPPPLVLREAPPKPVKKLETKVITIPAKKVPPPPRKVIIERLPQMPPKPQPVVVERWLGSKATRRRVIHYKPTDTGPYYEKQKNVIIQWESPTCTVTREYKDLGVVKVNPDDYTSKYGASLKKVEELPDFVRSIRPPQGLALAAESKECNKVILEGDVDALSLIDLDREGLSELKHLVPQSFQERSNIVSEYPQETYVVPPPVYQVQQPVVPSYYVSQPAPIYTHETCPVETFYPQEQKMEKKVCEPTFEYVVTKTRSPEPWVGTFPQTTNSLVDEVLDSLVLKEDEKINFYEAKEFIKQFNERLNKGYSDKRAEKFLDGIRLNRETATMKLDDFKNSVLKSFEFYSGF</sequence>
<evidence type="ECO:0000313" key="3">
    <source>
        <dbReference type="Proteomes" id="UP000276133"/>
    </source>
</evidence>
<evidence type="ECO:0000256" key="1">
    <source>
        <dbReference type="SAM" id="MobiDB-lite"/>
    </source>
</evidence>
<organism evidence="2 3">
    <name type="scientific">Brachionus plicatilis</name>
    <name type="common">Marine rotifer</name>
    <name type="synonym">Brachionus muelleri</name>
    <dbReference type="NCBI Taxonomy" id="10195"/>
    <lineage>
        <taxon>Eukaryota</taxon>
        <taxon>Metazoa</taxon>
        <taxon>Spiralia</taxon>
        <taxon>Gnathifera</taxon>
        <taxon>Rotifera</taxon>
        <taxon>Eurotatoria</taxon>
        <taxon>Monogononta</taxon>
        <taxon>Pseudotrocha</taxon>
        <taxon>Ploima</taxon>
        <taxon>Brachionidae</taxon>
        <taxon>Brachionus</taxon>
    </lineage>
</organism>
<reference evidence="2 3" key="1">
    <citation type="journal article" date="2018" name="Sci. Rep.">
        <title>Genomic signatures of local adaptation to the degree of environmental predictability in rotifers.</title>
        <authorList>
            <person name="Franch-Gras L."/>
            <person name="Hahn C."/>
            <person name="Garcia-Roger E.M."/>
            <person name="Carmona M.J."/>
            <person name="Serra M."/>
            <person name="Gomez A."/>
        </authorList>
    </citation>
    <scope>NUCLEOTIDE SEQUENCE [LARGE SCALE GENOMIC DNA]</scope>
    <source>
        <strain evidence="2">HYR1</strain>
    </source>
</reference>
<evidence type="ECO:0000313" key="2">
    <source>
        <dbReference type="EMBL" id="RNA15094.1"/>
    </source>
</evidence>
<dbReference type="OrthoDB" id="10536521at2759"/>
<dbReference type="EMBL" id="REGN01005047">
    <property type="protein sequence ID" value="RNA15094.1"/>
    <property type="molecule type" value="Genomic_DNA"/>
</dbReference>
<gene>
    <name evidence="2" type="ORF">BpHYR1_031875</name>
</gene>
<name>A0A3M7QVF6_BRAPC</name>
<dbReference type="AlphaFoldDB" id="A0A3M7QVF6"/>
<dbReference type="Proteomes" id="UP000276133">
    <property type="component" value="Unassembled WGS sequence"/>
</dbReference>
<accession>A0A3M7QVF6</accession>
<proteinExistence type="predicted"/>
<comment type="caution">
    <text evidence="2">The sequence shown here is derived from an EMBL/GenBank/DDBJ whole genome shotgun (WGS) entry which is preliminary data.</text>
</comment>
<feature type="region of interest" description="Disordered" evidence="1">
    <location>
        <begin position="1"/>
        <end position="21"/>
    </location>
</feature>
<feature type="compositionally biased region" description="Pro residues" evidence="1">
    <location>
        <begin position="182"/>
        <end position="191"/>
    </location>
</feature>
<protein>
    <submittedName>
        <fullName evidence="2">Uncharacterized protein</fullName>
    </submittedName>
</protein>
<feature type="region of interest" description="Disordered" evidence="1">
    <location>
        <begin position="173"/>
        <end position="196"/>
    </location>
</feature>
<keyword evidence="3" id="KW-1185">Reference proteome</keyword>